<dbReference type="KEGG" id="pht:BLM14_05795"/>
<dbReference type="Proteomes" id="UP000232163">
    <property type="component" value="Unassembled WGS sequence"/>
</dbReference>
<protein>
    <submittedName>
        <fullName evidence="1">Uncharacterized protein</fullName>
    </submittedName>
</protein>
<proteinExistence type="predicted"/>
<sequence>MHIAAILDLTARGSVMLALSLAVWCASIAVSQAQPTSTPSPLPANVEELIKLLDDPEIKAWITTRVRRHPLQRLLG</sequence>
<dbReference type="AlphaFoldDB" id="A0A2N9W264"/>
<dbReference type="EMBL" id="MZMT01000014">
    <property type="protein sequence ID" value="PIO45832.1"/>
    <property type="molecule type" value="Genomic_DNA"/>
</dbReference>
<evidence type="ECO:0000313" key="2">
    <source>
        <dbReference type="Proteomes" id="UP000232163"/>
    </source>
</evidence>
<comment type="caution">
    <text evidence="1">The sequence shown here is derived from an EMBL/GenBank/DDBJ whole genome shotgun (WGS) entry which is preliminary data.</text>
</comment>
<accession>A0A2N9W264</accession>
<name>A0A2N9W264_9HYPH</name>
<dbReference type="RefSeq" id="WP_099998523.1">
    <property type="nucleotide sequence ID" value="NZ_CP017940.1"/>
</dbReference>
<gene>
    <name evidence="1" type="ORF">B5P45_04640</name>
</gene>
<evidence type="ECO:0000313" key="1">
    <source>
        <dbReference type="EMBL" id="PIO45832.1"/>
    </source>
</evidence>
<keyword evidence="2" id="KW-1185">Reference proteome</keyword>
<reference evidence="1 2" key="1">
    <citation type="journal article" date="2017" name="Int J Environ Stud">
        <title>Does the Miocene-Pliocene relict legume Oxytropis triphylla form nitrogen-fixing nodules with a combination of bacterial strains?</title>
        <authorList>
            <person name="Safronova V."/>
            <person name="Belimov A."/>
            <person name="Sazanova A."/>
            <person name="Kuznetsova I."/>
            <person name="Popova J."/>
            <person name="Andronov E."/>
            <person name="Verkhozina A."/>
            <person name="Tikhonovich I."/>
        </authorList>
    </citation>
    <scope>NUCLEOTIDE SEQUENCE [LARGE SCALE GENOMIC DNA]</scope>
    <source>
        <strain evidence="1 2">Tri-38</strain>
    </source>
</reference>
<organism evidence="1 2">
    <name type="scientific">Phyllobacterium zundukense</name>
    <dbReference type="NCBI Taxonomy" id="1867719"/>
    <lineage>
        <taxon>Bacteria</taxon>
        <taxon>Pseudomonadati</taxon>
        <taxon>Pseudomonadota</taxon>
        <taxon>Alphaproteobacteria</taxon>
        <taxon>Hyphomicrobiales</taxon>
        <taxon>Phyllobacteriaceae</taxon>
        <taxon>Phyllobacterium</taxon>
    </lineage>
</organism>